<organism evidence="1 2">
    <name type="scientific">Sphingobacterium tabacisoli</name>
    <dbReference type="NCBI Taxonomy" id="2044855"/>
    <lineage>
        <taxon>Bacteria</taxon>
        <taxon>Pseudomonadati</taxon>
        <taxon>Bacteroidota</taxon>
        <taxon>Sphingobacteriia</taxon>
        <taxon>Sphingobacteriales</taxon>
        <taxon>Sphingobacteriaceae</taxon>
        <taxon>Sphingobacterium</taxon>
    </lineage>
</organism>
<dbReference type="RefSeq" id="WP_210352597.1">
    <property type="nucleotide sequence ID" value="NZ_JAEQMU010000001.1"/>
</dbReference>
<comment type="caution">
    <text evidence="1">The sequence shown here is derived from an EMBL/GenBank/DDBJ whole genome shotgun (WGS) entry which is preliminary data.</text>
</comment>
<sequence length="141" mass="16378">MNIEELIDQLNAINPNDESLYEVDSIIDLLHKLDIGEAKRAIGPLFKIFERLNEGHYDGVLWSIIHGIEGFNEYEDDLIQSVNRCPNEYNLLMINRILNSGKQSYKSTDYLLLLKELHTDNNLSDFLKEEINGYIDRHSQP</sequence>
<dbReference type="Proteomes" id="UP001597440">
    <property type="component" value="Unassembled WGS sequence"/>
</dbReference>
<protein>
    <recommendedName>
        <fullName evidence="3">Immunity protein 30 domain-containing protein</fullName>
    </recommendedName>
</protein>
<dbReference type="EMBL" id="JBHULD010000018">
    <property type="protein sequence ID" value="MFD2556337.1"/>
    <property type="molecule type" value="Genomic_DNA"/>
</dbReference>
<evidence type="ECO:0000313" key="2">
    <source>
        <dbReference type="Proteomes" id="UP001597440"/>
    </source>
</evidence>
<evidence type="ECO:0000313" key="1">
    <source>
        <dbReference type="EMBL" id="MFD2556337.1"/>
    </source>
</evidence>
<evidence type="ECO:0008006" key="3">
    <source>
        <dbReference type="Google" id="ProtNLM"/>
    </source>
</evidence>
<accession>A0ABW5L596</accession>
<reference evidence="2" key="1">
    <citation type="journal article" date="2019" name="Int. J. Syst. Evol. Microbiol.">
        <title>The Global Catalogue of Microorganisms (GCM) 10K type strain sequencing project: providing services to taxonomists for standard genome sequencing and annotation.</title>
        <authorList>
            <consortium name="The Broad Institute Genomics Platform"/>
            <consortium name="The Broad Institute Genome Sequencing Center for Infectious Disease"/>
            <person name="Wu L."/>
            <person name="Ma J."/>
        </authorList>
    </citation>
    <scope>NUCLEOTIDE SEQUENCE [LARGE SCALE GENOMIC DNA]</scope>
    <source>
        <strain evidence="2">KCTC 52298</strain>
    </source>
</reference>
<keyword evidence="2" id="KW-1185">Reference proteome</keyword>
<gene>
    <name evidence="1" type="ORF">ACFSQW_18220</name>
</gene>
<proteinExistence type="predicted"/>
<name>A0ABW5L596_9SPHI</name>